<dbReference type="InterPro" id="IPR035681">
    <property type="entry name" value="ComA-like_MBL"/>
</dbReference>
<dbReference type="PROSITE" id="PS51257">
    <property type="entry name" value="PROKAR_LIPOPROTEIN"/>
    <property type="match status" value="1"/>
</dbReference>
<evidence type="ECO:0000313" key="4">
    <source>
        <dbReference type="Proteomes" id="UP000655759"/>
    </source>
</evidence>
<evidence type="ECO:0000259" key="2">
    <source>
        <dbReference type="Pfam" id="PF00753"/>
    </source>
</evidence>
<dbReference type="PANTHER" id="PTHR30619:SF1">
    <property type="entry name" value="RECOMBINATION PROTEIN 2"/>
    <property type="match status" value="1"/>
</dbReference>
<dbReference type="InterPro" id="IPR052159">
    <property type="entry name" value="Competence_DNA_uptake"/>
</dbReference>
<organism evidence="3 4">
    <name type="scientific">Candidatus Nitrosotenuis uzonensis</name>
    <dbReference type="NCBI Taxonomy" id="1407055"/>
    <lineage>
        <taxon>Archaea</taxon>
        <taxon>Nitrososphaerota</taxon>
        <taxon>Candidatus Nitrosotenuis</taxon>
    </lineage>
</organism>
<dbReference type="SUPFAM" id="SSF56281">
    <property type="entry name" value="Metallo-hydrolase/oxidoreductase"/>
    <property type="match status" value="1"/>
</dbReference>
<dbReference type="CDD" id="cd07731">
    <property type="entry name" value="ComA-like_MBL-fold"/>
    <property type="match status" value="1"/>
</dbReference>
<gene>
    <name evidence="3" type="ORF">NUZ5A_50913</name>
</gene>
<dbReference type="RefSeq" id="WP_205100140.1">
    <property type="nucleotide sequence ID" value="NZ_CAJNAQ010000005.1"/>
</dbReference>
<proteinExistence type="predicted"/>
<accession>A0A812F5I1</accession>
<feature type="transmembrane region" description="Helical" evidence="1">
    <location>
        <begin position="319"/>
        <end position="337"/>
    </location>
</feature>
<comment type="caution">
    <text evidence="3">The sequence shown here is derived from an EMBL/GenBank/DDBJ whole genome shotgun (WGS) entry which is preliminary data.</text>
</comment>
<name>A0A812F5I1_9ARCH</name>
<dbReference type="Gene3D" id="3.60.15.10">
    <property type="entry name" value="Ribonuclease Z/Hydroxyacylglutathione hydrolase-like"/>
    <property type="match status" value="1"/>
</dbReference>
<keyword evidence="1" id="KW-0472">Membrane</keyword>
<dbReference type="EMBL" id="CAJNAQ010000005">
    <property type="protein sequence ID" value="CAE6499549.1"/>
    <property type="molecule type" value="Genomic_DNA"/>
</dbReference>
<evidence type="ECO:0000256" key="1">
    <source>
        <dbReference type="SAM" id="Phobius"/>
    </source>
</evidence>
<keyword evidence="1" id="KW-0812">Transmembrane</keyword>
<dbReference type="InterPro" id="IPR036866">
    <property type="entry name" value="RibonucZ/Hydroxyglut_hydro"/>
</dbReference>
<dbReference type="PANTHER" id="PTHR30619">
    <property type="entry name" value="DNA INTERNALIZATION/COMPETENCE PROTEIN COMEC/REC2"/>
    <property type="match status" value="1"/>
</dbReference>
<dbReference type="Proteomes" id="UP000655759">
    <property type="component" value="Unassembled WGS sequence"/>
</dbReference>
<dbReference type="AlphaFoldDB" id="A0A812F5I1"/>
<reference evidence="3" key="1">
    <citation type="submission" date="2021-02" db="EMBL/GenBank/DDBJ databases">
        <authorList>
            <person name="Han P."/>
        </authorList>
    </citation>
    <scope>NUCLEOTIDE SEQUENCE</scope>
    <source>
        <strain evidence="3">Candidatus Nitrosotenuis uzonensis 5A</strain>
    </source>
</reference>
<evidence type="ECO:0000313" key="3">
    <source>
        <dbReference type="EMBL" id="CAE6499549.1"/>
    </source>
</evidence>
<dbReference type="Pfam" id="PF00753">
    <property type="entry name" value="Lactamase_B"/>
    <property type="match status" value="1"/>
</dbReference>
<sequence length="350" mass="38723">MRTNPLFPSVFFLLISCSLFFEAGAYAYGQEHLSEPETLQGGKNVLKTIFLDLGTKGESILVIFPNNSTMLVDGGMPSSYKILESILKQHAVSQIDVMVGTHADQDHIAGLTQVLEDPDFEVEKLLISHVPSNTATYRKFLEKTAERGIVPQIVFSGHAIDIDDLVRVRVLSPPLEGISEGPNASLSNSNALVILMEYGNISFLLTSDATHMTERWLVDRYDLDIDIMNGPHHGSKYSSTDEFIDKITPQLVIFSADSDNEYGHPHKETIERYTSRNINYHQTGTDGNIVIMTDGTGCSLVLANVEQPCYAGVQTVPEFPLSVLIFAVSVTFVLIATKYRHAFNRPPSNK</sequence>
<feature type="domain" description="Metallo-beta-lactamase" evidence="2">
    <location>
        <begin position="59"/>
        <end position="249"/>
    </location>
</feature>
<keyword evidence="1" id="KW-1133">Transmembrane helix</keyword>
<protein>
    <submittedName>
        <fullName evidence="3">Putative Beta-lactamase domain protein</fullName>
    </submittedName>
</protein>
<dbReference type="InterPro" id="IPR001279">
    <property type="entry name" value="Metallo-B-lactamas"/>
</dbReference>